<sequence length="378" mass="42783">MILTSLLTSILYLQFMKTKSEDTSSAVDCPGSTENSSEFNSNIEIKNIRVCCSYSNHEYHLVIQWSNPSFDNKTVKNLVVGFYSPSESGCFKLLKNATEFEFTRIIGYNSENNFQFTIFTEPIAHGTELPIYSLLIQNQLCGPSNIGDCNDVKSTKIFTTIVSPRTFLFSNEVQITLLIFLILITFGAIIWVVLKIRSQYAWKNQIPYNEVKERLVYISHCSLAEKDIKKVVGLVAQLNLISNVRICIDLCNQNEIHNCGGLYNWIPDNLEKADKIILVLTPLYLEAIASRAPTENEFLKVNAEIDSIRKLLYKNCQRSSQLAVLLDGVRTEETPTEFVGRSQFSFPKICNQNDKSWNALVGFVLDLNPLNLPKSSVV</sequence>
<dbReference type="Pfam" id="PF08357">
    <property type="entry name" value="SEFIR"/>
    <property type="match status" value="1"/>
</dbReference>
<organism evidence="4 5">
    <name type="scientific">Hydra vulgaris</name>
    <name type="common">Hydra</name>
    <name type="synonym">Hydra attenuata</name>
    <dbReference type="NCBI Taxonomy" id="6087"/>
    <lineage>
        <taxon>Eukaryota</taxon>
        <taxon>Metazoa</taxon>
        <taxon>Cnidaria</taxon>
        <taxon>Hydrozoa</taxon>
        <taxon>Hydroidolina</taxon>
        <taxon>Anthoathecata</taxon>
        <taxon>Aplanulata</taxon>
        <taxon>Hydridae</taxon>
        <taxon>Hydra</taxon>
    </lineage>
</organism>
<evidence type="ECO:0000313" key="5">
    <source>
        <dbReference type="RefSeq" id="XP_065646407.1"/>
    </source>
</evidence>
<proteinExistence type="predicted"/>
<feature type="domain" description="SEFIR" evidence="3">
    <location>
        <begin position="216"/>
        <end position="349"/>
    </location>
</feature>
<evidence type="ECO:0000313" key="4">
    <source>
        <dbReference type="Proteomes" id="UP001652625"/>
    </source>
</evidence>
<gene>
    <name evidence="5" type="primary">LOC100202417</name>
</gene>
<dbReference type="GeneID" id="100202417"/>
<feature type="chain" id="PRO_5045389456" evidence="2">
    <location>
        <begin position="21"/>
        <end position="378"/>
    </location>
</feature>
<name>A0ABM4BBV0_HYDVU</name>
<evidence type="ECO:0000259" key="3">
    <source>
        <dbReference type="Pfam" id="PF08357"/>
    </source>
</evidence>
<feature type="signal peptide" evidence="2">
    <location>
        <begin position="1"/>
        <end position="20"/>
    </location>
</feature>
<evidence type="ECO:0000256" key="1">
    <source>
        <dbReference type="SAM" id="Phobius"/>
    </source>
</evidence>
<keyword evidence="1" id="KW-0472">Membrane</keyword>
<reference evidence="4" key="1">
    <citation type="submission" date="2025-05" db="UniProtKB">
        <authorList>
            <consortium name="RefSeq"/>
        </authorList>
    </citation>
    <scope>NUCLEOTIDE SEQUENCE [LARGE SCALE GENOMIC DNA]</scope>
</reference>
<keyword evidence="2" id="KW-0732">Signal</keyword>
<keyword evidence="4" id="KW-1185">Reference proteome</keyword>
<protein>
    <submittedName>
        <fullName evidence="5">Uncharacterized protein LOC100202417 isoform X5</fullName>
    </submittedName>
</protein>
<keyword evidence="1" id="KW-0812">Transmembrane</keyword>
<reference evidence="5" key="2">
    <citation type="submission" date="2025-08" db="UniProtKB">
        <authorList>
            <consortium name="RefSeq"/>
        </authorList>
    </citation>
    <scope>IDENTIFICATION</scope>
</reference>
<evidence type="ECO:0000256" key="2">
    <source>
        <dbReference type="SAM" id="SignalP"/>
    </source>
</evidence>
<accession>A0ABM4BBV0</accession>
<dbReference type="Proteomes" id="UP001652625">
    <property type="component" value="Chromosome 02"/>
</dbReference>
<dbReference type="InterPro" id="IPR013568">
    <property type="entry name" value="SEFIR_dom"/>
</dbReference>
<feature type="transmembrane region" description="Helical" evidence="1">
    <location>
        <begin position="175"/>
        <end position="194"/>
    </location>
</feature>
<dbReference type="RefSeq" id="XP_065646407.1">
    <property type="nucleotide sequence ID" value="XM_065790335.1"/>
</dbReference>
<keyword evidence="1" id="KW-1133">Transmembrane helix</keyword>